<proteinExistence type="predicted"/>
<feature type="compositionally biased region" description="Polar residues" evidence="1">
    <location>
        <begin position="422"/>
        <end position="432"/>
    </location>
</feature>
<organism evidence="2 3">
    <name type="scientific">Alternaria panax</name>
    <dbReference type="NCBI Taxonomy" id="48097"/>
    <lineage>
        <taxon>Eukaryota</taxon>
        <taxon>Fungi</taxon>
        <taxon>Dikarya</taxon>
        <taxon>Ascomycota</taxon>
        <taxon>Pezizomycotina</taxon>
        <taxon>Dothideomycetes</taxon>
        <taxon>Pleosporomycetidae</taxon>
        <taxon>Pleosporales</taxon>
        <taxon>Pleosporineae</taxon>
        <taxon>Pleosporaceae</taxon>
        <taxon>Alternaria</taxon>
        <taxon>Alternaria sect. Panax</taxon>
    </lineage>
</organism>
<evidence type="ECO:0000313" key="2">
    <source>
        <dbReference type="EMBL" id="KAG9185925.1"/>
    </source>
</evidence>
<feature type="region of interest" description="Disordered" evidence="1">
    <location>
        <begin position="1"/>
        <end position="496"/>
    </location>
</feature>
<evidence type="ECO:0000313" key="3">
    <source>
        <dbReference type="Proteomes" id="UP001199106"/>
    </source>
</evidence>
<evidence type="ECO:0000256" key="1">
    <source>
        <dbReference type="SAM" id="MobiDB-lite"/>
    </source>
</evidence>
<dbReference type="EMBL" id="JAANER010000010">
    <property type="protein sequence ID" value="KAG9185925.1"/>
    <property type="molecule type" value="Genomic_DNA"/>
</dbReference>
<feature type="compositionally biased region" description="Basic and acidic residues" evidence="1">
    <location>
        <begin position="1"/>
        <end position="21"/>
    </location>
</feature>
<feature type="compositionally biased region" description="Basic and acidic residues" evidence="1">
    <location>
        <begin position="303"/>
        <end position="328"/>
    </location>
</feature>
<reference evidence="2" key="1">
    <citation type="submission" date="2021-07" db="EMBL/GenBank/DDBJ databases">
        <title>Genome Resource of American Ginseng Black Spot Pathogen Alternaria panax.</title>
        <authorList>
            <person name="Qiu C."/>
            <person name="Wang W."/>
            <person name="Liu Z."/>
        </authorList>
    </citation>
    <scope>NUCLEOTIDE SEQUENCE</scope>
    <source>
        <strain evidence="2">BNCC115425</strain>
    </source>
</reference>
<feature type="compositionally biased region" description="Basic and acidic residues" evidence="1">
    <location>
        <begin position="552"/>
        <end position="584"/>
    </location>
</feature>
<feature type="compositionally biased region" description="Basic and acidic residues" evidence="1">
    <location>
        <begin position="284"/>
        <end position="294"/>
    </location>
</feature>
<name>A0AAD4I1V2_9PLEO</name>
<feature type="region of interest" description="Disordered" evidence="1">
    <location>
        <begin position="512"/>
        <end position="596"/>
    </location>
</feature>
<comment type="caution">
    <text evidence="2">The sequence shown here is derived from an EMBL/GenBank/DDBJ whole genome shotgun (WGS) entry which is preliminary data.</text>
</comment>
<feature type="compositionally biased region" description="Low complexity" evidence="1">
    <location>
        <begin position="52"/>
        <end position="65"/>
    </location>
</feature>
<dbReference type="AlphaFoldDB" id="A0AAD4I1V2"/>
<feature type="compositionally biased region" description="Low complexity" evidence="1">
    <location>
        <begin position="409"/>
        <end position="421"/>
    </location>
</feature>
<feature type="compositionally biased region" description="Low complexity" evidence="1">
    <location>
        <begin position="378"/>
        <end position="398"/>
    </location>
</feature>
<feature type="compositionally biased region" description="Polar residues" evidence="1">
    <location>
        <begin position="480"/>
        <end position="492"/>
    </location>
</feature>
<keyword evidence="3" id="KW-1185">Reference proteome</keyword>
<protein>
    <submittedName>
        <fullName evidence="2">Uncharacterized protein</fullName>
    </submittedName>
</protein>
<dbReference type="Proteomes" id="UP001199106">
    <property type="component" value="Unassembled WGS sequence"/>
</dbReference>
<feature type="compositionally biased region" description="Low complexity" evidence="1">
    <location>
        <begin position="348"/>
        <end position="363"/>
    </location>
</feature>
<accession>A0AAD4I1V2</accession>
<sequence length="1018" mass="116076">MSYGHDSRYYQRPRHDSHYTPRDPTAYAYTQHDQTLAEAREQLADMRQSNPYTSSYSTYSTYSAYEPRTSPPQQPAPHSHRPHMLRRTWPPSPSVEDEGEALAKEAPSSVTPSGQAEGEPPVNTRGTVDQDSLLDDIEPPRLAQDHDRRFVLVSESSTDDHGAHGTSTPRHRRRRSFAERGDMSHINTDVPDPPLFIERERTPYGYSKPQQESTAPSAAEYMRSPEPMTPSNSRYPGPHPSRDASDAQSRPSRARPGESRHNSYTTSRSSGKEYVFDSDSETDSTTHLRTERKPARYSFVKSDLQREDLRTNLRDTQERPETRRRDSGQRPLPTIRKGDSSGSSKEYSNPQSPRSSSSSLNSTRKSRPVPVDTTYANSSRPLSRPSSPSQRAPSPQLPTRLRDSPPESRPSSRSGVRPASPLSFSTTLQPSSPGRGRVPISEADWHSTYPPAPTSDRSRQPPRYGRHETILLLRPRIDVQSPSPARPSTSDSALPYPIDDQLIDVSMPPEEHYQFDHSTVGSPRESYVDFPRVTSPSVPGSPYTRELPPQSRRQDPEILEDSARTRRARSDSVRSQDARRDRLSRQITSMDRPLPDCPRSVKTGPCDDWYALQGHKNFNICPSCYEGVFAGTPFDVDFKQIWLGDWSVERTCDFSSPWTRLAWLLTVKQRRKSLDLIYAIADIMDYVASPCPGDREASTERNVSWYGISNQRDGTYVANFAICSSDRRMIEALLPSLRGCFTKIPRGHMYSADRCSLRTSSSVFAKYLDLLVELDREAELSGQLPDLNRFVKLVRENSFKGECARSRTLFRKPWHFIPSLPEFTVCEQCYDELIWPAIQSKSITSPIPHLFNKAIQLVPGEDPEVGSSCCLWSKRMREVWRETLKYDDLSYLKSQARERKRAESKYMKSRKQIVEWLGDAPKRSRKYAEAEDAMRELKKNKSPLPFSDTYKCRATLIRQRQRVYGRSKENANLKLNAKEKVRLFSALRNKQARAGVEMAELKKRQVGLGRDLENERWT</sequence>
<gene>
    <name evidence="2" type="ORF">G6011_07256</name>
</gene>